<evidence type="ECO:0000313" key="2">
    <source>
        <dbReference type="Proteomes" id="UP000032611"/>
    </source>
</evidence>
<dbReference type="KEGG" id="mey:TM49_01565"/>
<gene>
    <name evidence="1" type="ORF">TM49_01565</name>
</gene>
<dbReference type="PATRIC" id="fig|1486262.3.peg.322"/>
<protein>
    <recommendedName>
        <fullName evidence="3">HK97 gp10 family phage protein</fullName>
    </recommendedName>
</protein>
<dbReference type="Proteomes" id="UP000032611">
    <property type="component" value="Chromosome"/>
</dbReference>
<accession>A0A0D5LV87</accession>
<dbReference type="HOGENOM" id="CLU_2167933_0_0_5"/>
<dbReference type="EMBL" id="CP010803">
    <property type="protein sequence ID" value="AJY47850.1"/>
    <property type="molecule type" value="Genomic_DNA"/>
</dbReference>
<evidence type="ECO:0000313" key="1">
    <source>
        <dbReference type="EMBL" id="AJY47850.1"/>
    </source>
</evidence>
<dbReference type="AlphaFoldDB" id="A0A0D5LV87"/>
<keyword evidence="2" id="KW-1185">Reference proteome</keyword>
<proteinExistence type="predicted"/>
<sequence>MNKNTPIPEIEVDWTWGSPPSGSVTLASAEVSPGTSSLRITIYATAVVGAGSFPAVARWFEFGTSERHTQVGRYTGRITAQPYFYPVWRAYKRRVRSRMTGAISKAIRNL</sequence>
<reference evidence="1 2" key="1">
    <citation type="journal article" date="2015" name="Genome Announc.">
        <title>Complete genome sequence of Martelella endophytica YC6887, which has antifungal activity associated with a halophyte.</title>
        <authorList>
            <person name="Khan A."/>
            <person name="Khan H."/>
            <person name="Chung E.J."/>
            <person name="Hossain M.T."/>
            <person name="Chung Y.R."/>
        </authorList>
    </citation>
    <scope>NUCLEOTIDE SEQUENCE [LARGE SCALE GENOMIC DNA]</scope>
    <source>
        <strain evidence="1">YC6887</strain>
    </source>
</reference>
<dbReference type="STRING" id="1486262.TM49_01565"/>
<evidence type="ECO:0008006" key="3">
    <source>
        <dbReference type="Google" id="ProtNLM"/>
    </source>
</evidence>
<organism evidence="1 2">
    <name type="scientific">Martelella endophytica</name>
    <dbReference type="NCBI Taxonomy" id="1486262"/>
    <lineage>
        <taxon>Bacteria</taxon>
        <taxon>Pseudomonadati</taxon>
        <taxon>Pseudomonadota</taxon>
        <taxon>Alphaproteobacteria</taxon>
        <taxon>Hyphomicrobiales</taxon>
        <taxon>Aurantimonadaceae</taxon>
        <taxon>Martelella</taxon>
    </lineage>
</organism>
<name>A0A0D5LV87_MAREN</name>